<accession>A0A183HBS5</accession>
<dbReference type="InterPro" id="IPR001780">
    <property type="entry name" value="Ribosomal_eL33"/>
</dbReference>
<evidence type="ECO:0000256" key="2">
    <source>
        <dbReference type="ARBA" id="ARBA00022980"/>
    </source>
</evidence>
<dbReference type="AlphaFoldDB" id="A0A183HBS5"/>
<keyword evidence="7" id="KW-1185">Reference proteome</keyword>
<dbReference type="GO" id="GO:0003735">
    <property type="term" value="F:structural constituent of ribosome"/>
    <property type="evidence" value="ECO:0007669"/>
    <property type="project" value="InterPro"/>
</dbReference>
<keyword evidence="3" id="KW-0687">Ribonucleoprotein</keyword>
<protein>
    <recommendedName>
        <fullName evidence="4">Large ribosomal subunit protein eL33</fullName>
    </recommendedName>
    <alternativeName>
        <fullName evidence="5">60S ribosomal protein L35a</fullName>
    </alternativeName>
</protein>
<dbReference type="Gene3D" id="2.40.10.190">
    <property type="entry name" value="translation elongation factor selb, chain A, domain 4"/>
    <property type="match status" value="1"/>
</dbReference>
<keyword evidence="2" id="KW-0689">Ribosomal protein</keyword>
<evidence type="ECO:0000313" key="8">
    <source>
        <dbReference type="WBParaSite" id="OFLC_0000493601-mRNA-1"/>
    </source>
</evidence>
<dbReference type="PANTHER" id="PTHR10902">
    <property type="entry name" value="60S RIBOSOMAL PROTEIN L35A"/>
    <property type="match status" value="1"/>
</dbReference>
<evidence type="ECO:0000256" key="3">
    <source>
        <dbReference type="ARBA" id="ARBA00023274"/>
    </source>
</evidence>
<reference evidence="8" key="1">
    <citation type="submission" date="2016-06" db="UniProtKB">
        <authorList>
            <consortium name="WormBaseParasite"/>
        </authorList>
    </citation>
    <scope>IDENTIFICATION</scope>
</reference>
<dbReference type="SUPFAM" id="SSF50447">
    <property type="entry name" value="Translation proteins"/>
    <property type="match status" value="1"/>
</dbReference>
<dbReference type="Proteomes" id="UP000267606">
    <property type="component" value="Unassembled WGS sequence"/>
</dbReference>
<evidence type="ECO:0000313" key="7">
    <source>
        <dbReference type="Proteomes" id="UP000267606"/>
    </source>
</evidence>
<dbReference type="GO" id="GO:0005840">
    <property type="term" value="C:ribosome"/>
    <property type="evidence" value="ECO:0007669"/>
    <property type="project" value="UniProtKB-KW"/>
</dbReference>
<dbReference type="GO" id="GO:1990904">
    <property type="term" value="C:ribonucleoprotein complex"/>
    <property type="evidence" value="ECO:0007669"/>
    <property type="project" value="UniProtKB-KW"/>
</dbReference>
<comment type="similarity">
    <text evidence="1">Belongs to the eukaryotic ribosomal protein eL33 family.</text>
</comment>
<dbReference type="EMBL" id="UZAJ01004005">
    <property type="protein sequence ID" value="VDO41512.1"/>
    <property type="molecule type" value="Genomic_DNA"/>
</dbReference>
<reference evidence="6 7" key="2">
    <citation type="submission" date="2018-11" db="EMBL/GenBank/DDBJ databases">
        <authorList>
            <consortium name="Pathogen Informatics"/>
        </authorList>
    </citation>
    <scope>NUCLEOTIDE SEQUENCE [LARGE SCALE GENOMIC DNA]</scope>
</reference>
<dbReference type="STRING" id="387005.A0A183HBS5"/>
<sequence length="95" mass="10749">MRNKLVVFGDISGGVVLGDSDRSALMCHRGVTGIFKRRMNEGQTVRQQGPKPAGRLYVKAIFAGYKRSQRNQHEHTSLLKLDGVYNKQDAQWYDP</sequence>
<dbReference type="GO" id="GO:0006412">
    <property type="term" value="P:translation"/>
    <property type="evidence" value="ECO:0007669"/>
    <property type="project" value="InterPro"/>
</dbReference>
<dbReference type="InterPro" id="IPR038661">
    <property type="entry name" value="Ribosomal_eL33_sf"/>
</dbReference>
<dbReference type="WBParaSite" id="OFLC_0000493601-mRNA-1">
    <property type="protein sequence ID" value="OFLC_0000493601-mRNA-1"/>
    <property type="gene ID" value="OFLC_0000493601"/>
</dbReference>
<proteinExistence type="inferred from homology"/>
<evidence type="ECO:0000256" key="4">
    <source>
        <dbReference type="ARBA" id="ARBA00035228"/>
    </source>
</evidence>
<evidence type="ECO:0000256" key="1">
    <source>
        <dbReference type="ARBA" id="ARBA00009269"/>
    </source>
</evidence>
<dbReference type="Pfam" id="PF01247">
    <property type="entry name" value="Ribosomal_L35Ae"/>
    <property type="match status" value="1"/>
</dbReference>
<gene>
    <name evidence="6" type="ORF">OFLC_LOCUS4938</name>
</gene>
<name>A0A183HBS5_9BILA</name>
<evidence type="ECO:0000313" key="6">
    <source>
        <dbReference type="EMBL" id="VDO41512.1"/>
    </source>
</evidence>
<dbReference type="InterPro" id="IPR009000">
    <property type="entry name" value="Transl_B-barrel_sf"/>
</dbReference>
<evidence type="ECO:0000256" key="5">
    <source>
        <dbReference type="ARBA" id="ARBA00035530"/>
    </source>
</evidence>
<organism evidence="8">
    <name type="scientific">Onchocerca flexuosa</name>
    <dbReference type="NCBI Taxonomy" id="387005"/>
    <lineage>
        <taxon>Eukaryota</taxon>
        <taxon>Metazoa</taxon>
        <taxon>Ecdysozoa</taxon>
        <taxon>Nematoda</taxon>
        <taxon>Chromadorea</taxon>
        <taxon>Rhabditida</taxon>
        <taxon>Spirurina</taxon>
        <taxon>Spiruromorpha</taxon>
        <taxon>Filarioidea</taxon>
        <taxon>Onchocercidae</taxon>
        <taxon>Onchocerca</taxon>
    </lineage>
</organism>